<proteinExistence type="predicted"/>
<comment type="caution">
    <text evidence="1">The sequence shown here is derived from an EMBL/GenBank/DDBJ whole genome shotgun (WGS) entry which is preliminary data.</text>
</comment>
<gene>
    <name evidence="1" type="ORF">Fcan01_19236</name>
</gene>
<organism evidence="1 2">
    <name type="scientific">Folsomia candida</name>
    <name type="common">Springtail</name>
    <dbReference type="NCBI Taxonomy" id="158441"/>
    <lineage>
        <taxon>Eukaryota</taxon>
        <taxon>Metazoa</taxon>
        <taxon>Ecdysozoa</taxon>
        <taxon>Arthropoda</taxon>
        <taxon>Hexapoda</taxon>
        <taxon>Collembola</taxon>
        <taxon>Entomobryomorpha</taxon>
        <taxon>Isotomoidea</taxon>
        <taxon>Isotomidae</taxon>
        <taxon>Proisotominae</taxon>
        <taxon>Folsomia</taxon>
    </lineage>
</organism>
<name>A0A226DNE7_FOLCA</name>
<keyword evidence="2" id="KW-1185">Reference proteome</keyword>
<evidence type="ECO:0000313" key="1">
    <source>
        <dbReference type="EMBL" id="OXA46177.1"/>
    </source>
</evidence>
<evidence type="ECO:0000313" key="2">
    <source>
        <dbReference type="Proteomes" id="UP000198287"/>
    </source>
</evidence>
<dbReference type="AlphaFoldDB" id="A0A226DNE7"/>
<dbReference type="Proteomes" id="UP000198287">
    <property type="component" value="Unassembled WGS sequence"/>
</dbReference>
<dbReference type="EMBL" id="LNIX01000016">
    <property type="protein sequence ID" value="OXA46177.1"/>
    <property type="molecule type" value="Genomic_DNA"/>
</dbReference>
<sequence>MPNCNSDIGRNDTFLSHIPSVVLSENILSRNEARTMDDIKHSVLIMCPIVSNRFPNFIPGMHKGHQVMFDLIEKSSYGYSHTALFLVSLNFTTLNNIKVGFLKISYVDYGNDPFEGPPMYTANIILLDISEGNDVSARKWGVLLL</sequence>
<accession>A0A226DNE7</accession>
<protein>
    <submittedName>
        <fullName evidence="1">Uncharacterized protein</fullName>
    </submittedName>
</protein>
<reference evidence="1 2" key="1">
    <citation type="submission" date="2015-12" db="EMBL/GenBank/DDBJ databases">
        <title>The genome of Folsomia candida.</title>
        <authorList>
            <person name="Faddeeva A."/>
            <person name="Derks M.F."/>
            <person name="Anvar Y."/>
            <person name="Smit S."/>
            <person name="Van Straalen N."/>
            <person name="Roelofs D."/>
        </authorList>
    </citation>
    <scope>NUCLEOTIDE SEQUENCE [LARGE SCALE GENOMIC DNA]</scope>
    <source>
        <strain evidence="1 2">VU population</strain>
        <tissue evidence="1">Whole body</tissue>
    </source>
</reference>